<comment type="caution">
    <text evidence="2">The sequence shown here is derived from an EMBL/GenBank/DDBJ whole genome shotgun (WGS) entry which is preliminary data.</text>
</comment>
<dbReference type="Proteomes" id="UP000603141">
    <property type="component" value="Unassembled WGS sequence"/>
</dbReference>
<dbReference type="AlphaFoldDB" id="A0A934S2L1"/>
<evidence type="ECO:0000313" key="3">
    <source>
        <dbReference type="Proteomes" id="UP000603141"/>
    </source>
</evidence>
<evidence type="ECO:0000256" key="1">
    <source>
        <dbReference type="SAM" id="SignalP"/>
    </source>
</evidence>
<evidence type="ECO:0000313" key="2">
    <source>
        <dbReference type="EMBL" id="MBK1882025.1"/>
    </source>
</evidence>
<accession>A0A934S2L1</accession>
<keyword evidence="1" id="KW-0732">Signal</keyword>
<dbReference type="EMBL" id="JAENIJ010000007">
    <property type="protein sequence ID" value="MBK1882025.1"/>
    <property type="molecule type" value="Genomic_DNA"/>
</dbReference>
<dbReference type="PROSITE" id="PS51257">
    <property type="entry name" value="PROKAR_LIPOPROTEIN"/>
    <property type="match status" value="1"/>
</dbReference>
<reference evidence="2" key="1">
    <citation type="submission" date="2021-01" db="EMBL/GenBank/DDBJ databases">
        <title>Modified the classification status of verrucomicrobia.</title>
        <authorList>
            <person name="Feng X."/>
        </authorList>
    </citation>
    <scope>NUCLEOTIDE SEQUENCE</scope>
    <source>
        <strain evidence="2">KCTC 22041</strain>
    </source>
</reference>
<keyword evidence="3" id="KW-1185">Reference proteome</keyword>
<organism evidence="2 3">
    <name type="scientific">Luteolibacter pohnpeiensis</name>
    <dbReference type="NCBI Taxonomy" id="454153"/>
    <lineage>
        <taxon>Bacteria</taxon>
        <taxon>Pseudomonadati</taxon>
        <taxon>Verrucomicrobiota</taxon>
        <taxon>Verrucomicrobiia</taxon>
        <taxon>Verrucomicrobiales</taxon>
        <taxon>Verrucomicrobiaceae</taxon>
        <taxon>Luteolibacter</taxon>
    </lineage>
</organism>
<gene>
    <name evidence="2" type="ORF">JIN85_06340</name>
</gene>
<feature type="chain" id="PRO_5036976642" evidence="1">
    <location>
        <begin position="24"/>
        <end position="232"/>
    </location>
</feature>
<name>A0A934S2L1_9BACT</name>
<proteinExistence type="predicted"/>
<protein>
    <submittedName>
        <fullName evidence="2">Uncharacterized protein</fullName>
    </submittedName>
</protein>
<sequence length="232" mass="26222">MKGLWQKLAAITFLILTSCTAVSQQKEHVIVTGGPTLRKWENLRVKDDQHDRFWGNFVRASTIRIDELRTAYGNDVKVVWIVYKPSYVTRGQEDSQPYTTWIANLAKKRNTSLIWVNSSGDLIRAINSRPRGAVETFDYFGHSNRYAFLLDYGNEIMAASTQVLHENDLSRIKSSVFSKNAYCKSWGCHTGESMSAVWKKSVGMPMEGAKGPTSYLSITDNKLPTVSGSWVR</sequence>
<feature type="signal peptide" evidence="1">
    <location>
        <begin position="1"/>
        <end position="23"/>
    </location>
</feature>